<feature type="domain" description="RNA polymerase sigma-70 region 2" evidence="5">
    <location>
        <begin position="25"/>
        <end position="91"/>
    </location>
</feature>
<reference evidence="7 8" key="1">
    <citation type="submission" date="2019-04" db="EMBL/GenBank/DDBJ databases">
        <title>Pedobacter sp. RP-1-16 sp. nov., isolated from Arctic soil.</title>
        <authorList>
            <person name="Dahal R.H."/>
            <person name="Kim D.-U."/>
        </authorList>
    </citation>
    <scope>NUCLEOTIDE SEQUENCE [LARGE SCALE GENOMIC DNA]</scope>
    <source>
        <strain evidence="7 8">RP-1-16</strain>
    </source>
</reference>
<sequence>MKQLEDSALLGLLRNSDYKAFDELYLRFWKTLYMHALKKTGSSDDASDLVQEVFTDLWDRRKNIPEINAPFKHYLRSILIFKVADYFRRKGFSELHIADFEEFLSNTPAESVATPAIHEEHRQQFDKALALINKTVANMPKKMRRIFVMSRSGKYSVSQIAESLDISNQTVKNQTANAMQRLRKATADFSLNIFFLALFYWLTIS</sequence>
<keyword evidence="3" id="KW-0731">Sigma factor</keyword>
<keyword evidence="2" id="KW-0805">Transcription regulation</keyword>
<evidence type="ECO:0000259" key="6">
    <source>
        <dbReference type="Pfam" id="PF08281"/>
    </source>
</evidence>
<evidence type="ECO:0000256" key="3">
    <source>
        <dbReference type="ARBA" id="ARBA00023082"/>
    </source>
</evidence>
<dbReference type="GO" id="GO:0016987">
    <property type="term" value="F:sigma factor activity"/>
    <property type="evidence" value="ECO:0007669"/>
    <property type="project" value="UniProtKB-KW"/>
</dbReference>
<organism evidence="7 8">
    <name type="scientific">Pedobacter hiemivivus</name>
    <dbReference type="NCBI Taxonomy" id="2530454"/>
    <lineage>
        <taxon>Bacteria</taxon>
        <taxon>Pseudomonadati</taxon>
        <taxon>Bacteroidota</taxon>
        <taxon>Sphingobacteriia</taxon>
        <taxon>Sphingobacteriales</taxon>
        <taxon>Sphingobacteriaceae</taxon>
        <taxon>Pedobacter</taxon>
    </lineage>
</organism>
<comment type="caution">
    <text evidence="7">The sequence shown here is derived from an EMBL/GenBank/DDBJ whole genome shotgun (WGS) entry which is preliminary data.</text>
</comment>
<dbReference type="PANTHER" id="PTHR43133:SF46">
    <property type="entry name" value="RNA POLYMERASE SIGMA-70 FACTOR ECF SUBFAMILY"/>
    <property type="match status" value="1"/>
</dbReference>
<accession>A0A4U1GPL5</accession>
<feature type="domain" description="RNA polymerase sigma factor 70 region 4 type 2" evidence="6">
    <location>
        <begin position="132"/>
        <end position="182"/>
    </location>
</feature>
<dbReference type="InterPro" id="IPR013325">
    <property type="entry name" value="RNA_pol_sigma_r2"/>
</dbReference>
<dbReference type="Gene3D" id="1.10.1740.10">
    <property type="match status" value="1"/>
</dbReference>
<dbReference type="RefSeq" id="WP_136879340.1">
    <property type="nucleotide sequence ID" value="NZ_SWDX01000002.1"/>
</dbReference>
<dbReference type="InterPro" id="IPR014284">
    <property type="entry name" value="RNA_pol_sigma-70_dom"/>
</dbReference>
<dbReference type="Pfam" id="PF04542">
    <property type="entry name" value="Sigma70_r2"/>
    <property type="match status" value="1"/>
</dbReference>
<dbReference type="Gene3D" id="1.10.10.10">
    <property type="entry name" value="Winged helix-like DNA-binding domain superfamily/Winged helix DNA-binding domain"/>
    <property type="match status" value="1"/>
</dbReference>
<name>A0A4U1GPL5_9SPHI</name>
<dbReference type="GO" id="GO:0003677">
    <property type="term" value="F:DNA binding"/>
    <property type="evidence" value="ECO:0007669"/>
    <property type="project" value="InterPro"/>
</dbReference>
<evidence type="ECO:0000259" key="5">
    <source>
        <dbReference type="Pfam" id="PF04542"/>
    </source>
</evidence>
<protein>
    <submittedName>
        <fullName evidence="7">Sigma-70 family RNA polymerase sigma factor</fullName>
    </submittedName>
</protein>
<proteinExistence type="inferred from homology"/>
<dbReference type="NCBIfam" id="TIGR02937">
    <property type="entry name" value="sigma70-ECF"/>
    <property type="match status" value="1"/>
</dbReference>
<dbReference type="InterPro" id="IPR036388">
    <property type="entry name" value="WH-like_DNA-bd_sf"/>
</dbReference>
<dbReference type="Proteomes" id="UP000309594">
    <property type="component" value="Unassembled WGS sequence"/>
</dbReference>
<dbReference type="InterPro" id="IPR013249">
    <property type="entry name" value="RNA_pol_sigma70_r4_t2"/>
</dbReference>
<dbReference type="InterPro" id="IPR039425">
    <property type="entry name" value="RNA_pol_sigma-70-like"/>
</dbReference>
<dbReference type="PANTHER" id="PTHR43133">
    <property type="entry name" value="RNA POLYMERASE ECF-TYPE SIGMA FACTO"/>
    <property type="match status" value="1"/>
</dbReference>
<evidence type="ECO:0000313" key="7">
    <source>
        <dbReference type="EMBL" id="TKC63702.1"/>
    </source>
</evidence>
<evidence type="ECO:0000313" key="8">
    <source>
        <dbReference type="Proteomes" id="UP000309594"/>
    </source>
</evidence>
<comment type="similarity">
    <text evidence="1">Belongs to the sigma-70 factor family. ECF subfamily.</text>
</comment>
<dbReference type="GO" id="GO:0006352">
    <property type="term" value="P:DNA-templated transcription initiation"/>
    <property type="evidence" value="ECO:0007669"/>
    <property type="project" value="InterPro"/>
</dbReference>
<keyword evidence="4" id="KW-0804">Transcription</keyword>
<evidence type="ECO:0000256" key="2">
    <source>
        <dbReference type="ARBA" id="ARBA00023015"/>
    </source>
</evidence>
<evidence type="ECO:0000256" key="4">
    <source>
        <dbReference type="ARBA" id="ARBA00023163"/>
    </source>
</evidence>
<dbReference type="SUPFAM" id="SSF88659">
    <property type="entry name" value="Sigma3 and sigma4 domains of RNA polymerase sigma factors"/>
    <property type="match status" value="1"/>
</dbReference>
<dbReference type="InterPro" id="IPR007627">
    <property type="entry name" value="RNA_pol_sigma70_r2"/>
</dbReference>
<dbReference type="EMBL" id="SWDX01000002">
    <property type="protein sequence ID" value="TKC63702.1"/>
    <property type="molecule type" value="Genomic_DNA"/>
</dbReference>
<dbReference type="SUPFAM" id="SSF88946">
    <property type="entry name" value="Sigma2 domain of RNA polymerase sigma factors"/>
    <property type="match status" value="1"/>
</dbReference>
<dbReference type="AlphaFoldDB" id="A0A4U1GPL5"/>
<evidence type="ECO:0000256" key="1">
    <source>
        <dbReference type="ARBA" id="ARBA00010641"/>
    </source>
</evidence>
<dbReference type="Pfam" id="PF08281">
    <property type="entry name" value="Sigma70_r4_2"/>
    <property type="match status" value="1"/>
</dbReference>
<dbReference type="InterPro" id="IPR013324">
    <property type="entry name" value="RNA_pol_sigma_r3/r4-like"/>
</dbReference>
<gene>
    <name evidence="7" type="ORF">FBD94_04965</name>
</gene>